<dbReference type="Gramene" id="ONK63805">
    <property type="protein sequence ID" value="ONK63805"/>
    <property type="gene ID" value="A4U43_C07F19130"/>
</dbReference>
<dbReference type="InterPro" id="IPR013083">
    <property type="entry name" value="Znf_RING/FYVE/PHD"/>
</dbReference>
<evidence type="ECO:0000256" key="1">
    <source>
        <dbReference type="SAM" id="MobiDB-lite"/>
    </source>
</evidence>
<gene>
    <name evidence="2" type="ORF">A4U43_C07F19130</name>
</gene>
<evidence type="ECO:0000313" key="2">
    <source>
        <dbReference type="EMBL" id="ONK63805.1"/>
    </source>
</evidence>
<proteinExistence type="predicted"/>
<dbReference type="EMBL" id="CM007387">
    <property type="protein sequence ID" value="ONK63805.1"/>
    <property type="molecule type" value="Genomic_DNA"/>
</dbReference>
<dbReference type="PANTHER" id="PTHR31197">
    <property type="entry name" value="OS01G0612600 PROTEIN"/>
    <property type="match status" value="1"/>
</dbReference>
<evidence type="ECO:0000313" key="3">
    <source>
        <dbReference type="Proteomes" id="UP000243459"/>
    </source>
</evidence>
<dbReference type="InterPro" id="IPR012866">
    <property type="entry name" value="DUF1644"/>
</dbReference>
<dbReference type="PANTHER" id="PTHR31197:SF2">
    <property type="entry name" value="C2H2-TYPE DOMAIN-CONTAINING PROTEIN"/>
    <property type="match status" value="1"/>
</dbReference>
<dbReference type="OMA" id="WRNTHRR"/>
<dbReference type="AlphaFoldDB" id="A0A5P1ED41"/>
<feature type="region of interest" description="Disordered" evidence="1">
    <location>
        <begin position="330"/>
        <end position="376"/>
    </location>
</feature>
<name>A0A5P1ED41_ASPOF</name>
<organism evidence="2 3">
    <name type="scientific">Asparagus officinalis</name>
    <name type="common">Garden asparagus</name>
    <dbReference type="NCBI Taxonomy" id="4686"/>
    <lineage>
        <taxon>Eukaryota</taxon>
        <taxon>Viridiplantae</taxon>
        <taxon>Streptophyta</taxon>
        <taxon>Embryophyta</taxon>
        <taxon>Tracheophyta</taxon>
        <taxon>Spermatophyta</taxon>
        <taxon>Magnoliopsida</taxon>
        <taxon>Liliopsida</taxon>
        <taxon>Asparagales</taxon>
        <taxon>Asparagaceae</taxon>
        <taxon>Asparagoideae</taxon>
        <taxon>Asparagus</taxon>
    </lineage>
</organism>
<sequence>MNHSPGITLCMEKILEAKSSLKMDTNGSTSLHPDIHSLQKEWDDISCPICMEHPHNAVLLICTSHEKGCRSYICDTSYRHSNCLDRFKKLNLDHSSDHRHSQSISSLHELPIPENFSIEIPERPRMRRITAEGTQGSLGAQVEESITVRDTTETNSLKCPLCRGTIIGYQVIKEARQYLDTRPRSCSRESCSFSGNYGELRRHARSVHPSTRPTDVDPSRQRAWHHLEHEREYGDILSAIRSAMPGSVMFGDYAINDEDVLTHDQELGSDGGPWLATLFLFHMMNRTFGVHDEFESFSRGLRRVRRRSSSLNRYLWGANLLGLQDDEHDDDEEIFMPRRRRRTTRSRESRPDDERSRDSRPDDERSRDSRPDDEML</sequence>
<reference evidence="3" key="1">
    <citation type="journal article" date="2017" name="Nat. Commun.">
        <title>The asparagus genome sheds light on the origin and evolution of a young Y chromosome.</title>
        <authorList>
            <person name="Harkess A."/>
            <person name="Zhou J."/>
            <person name="Xu C."/>
            <person name="Bowers J.E."/>
            <person name="Van der Hulst R."/>
            <person name="Ayyampalayam S."/>
            <person name="Mercati F."/>
            <person name="Riccardi P."/>
            <person name="McKain M.R."/>
            <person name="Kakrana A."/>
            <person name="Tang H."/>
            <person name="Ray J."/>
            <person name="Groenendijk J."/>
            <person name="Arikit S."/>
            <person name="Mathioni S.M."/>
            <person name="Nakano M."/>
            <person name="Shan H."/>
            <person name="Telgmann-Rauber A."/>
            <person name="Kanno A."/>
            <person name="Yue Z."/>
            <person name="Chen H."/>
            <person name="Li W."/>
            <person name="Chen Y."/>
            <person name="Xu X."/>
            <person name="Zhang Y."/>
            <person name="Luo S."/>
            <person name="Chen H."/>
            <person name="Gao J."/>
            <person name="Mao Z."/>
            <person name="Pires J.C."/>
            <person name="Luo M."/>
            <person name="Kudrna D."/>
            <person name="Wing R.A."/>
            <person name="Meyers B.C."/>
            <person name="Yi K."/>
            <person name="Kong H."/>
            <person name="Lavrijsen P."/>
            <person name="Sunseri F."/>
            <person name="Falavigna A."/>
            <person name="Ye Y."/>
            <person name="Leebens-Mack J.H."/>
            <person name="Chen G."/>
        </authorList>
    </citation>
    <scope>NUCLEOTIDE SEQUENCE [LARGE SCALE GENOMIC DNA]</scope>
    <source>
        <strain evidence="3">cv. DH0086</strain>
    </source>
</reference>
<dbReference type="Gene3D" id="3.30.40.10">
    <property type="entry name" value="Zinc/RING finger domain, C3HC4 (zinc finger)"/>
    <property type="match status" value="1"/>
</dbReference>
<protein>
    <submittedName>
        <fullName evidence="2">Uncharacterized protein</fullName>
    </submittedName>
</protein>
<feature type="compositionally biased region" description="Basic and acidic residues" evidence="1">
    <location>
        <begin position="345"/>
        <end position="376"/>
    </location>
</feature>
<dbReference type="Proteomes" id="UP000243459">
    <property type="component" value="Chromosome 7"/>
</dbReference>
<accession>A0A5P1ED41</accession>
<dbReference type="Pfam" id="PF07800">
    <property type="entry name" value="DUF1644"/>
    <property type="match status" value="1"/>
</dbReference>
<keyword evidence="3" id="KW-1185">Reference proteome</keyword>